<accession>A0ABR2H943</accession>
<dbReference type="Proteomes" id="UP001470230">
    <property type="component" value="Unassembled WGS sequence"/>
</dbReference>
<comment type="caution">
    <text evidence="1">The sequence shown here is derived from an EMBL/GenBank/DDBJ whole genome shotgun (WGS) entry which is preliminary data.</text>
</comment>
<protein>
    <submittedName>
        <fullName evidence="1">Uncharacterized protein</fullName>
    </submittedName>
</protein>
<evidence type="ECO:0000313" key="2">
    <source>
        <dbReference type="Proteomes" id="UP001470230"/>
    </source>
</evidence>
<sequence>MLTYAVLLSNGERIDNSGTYWSANFENNETIQSYVDIVFAEDSTIEAILMDTAYRKRDVENIKVRYYDGFPTTFDVYSAGCNDLTFMHQATFKEEPEYPISLKISYYV</sequence>
<dbReference type="EMBL" id="JAPFFF010000037">
    <property type="protein sequence ID" value="KAK8842707.1"/>
    <property type="molecule type" value="Genomic_DNA"/>
</dbReference>
<gene>
    <name evidence="1" type="ORF">M9Y10_025568</name>
</gene>
<reference evidence="1 2" key="1">
    <citation type="submission" date="2024-04" db="EMBL/GenBank/DDBJ databases">
        <title>Tritrichomonas musculus Genome.</title>
        <authorList>
            <person name="Alves-Ferreira E."/>
            <person name="Grigg M."/>
            <person name="Lorenzi H."/>
            <person name="Galac M."/>
        </authorList>
    </citation>
    <scope>NUCLEOTIDE SEQUENCE [LARGE SCALE GENOMIC DNA]</scope>
    <source>
        <strain evidence="1 2">EAF2021</strain>
    </source>
</reference>
<proteinExistence type="predicted"/>
<keyword evidence="2" id="KW-1185">Reference proteome</keyword>
<evidence type="ECO:0000313" key="1">
    <source>
        <dbReference type="EMBL" id="KAK8842707.1"/>
    </source>
</evidence>
<organism evidence="1 2">
    <name type="scientific">Tritrichomonas musculus</name>
    <dbReference type="NCBI Taxonomy" id="1915356"/>
    <lineage>
        <taxon>Eukaryota</taxon>
        <taxon>Metamonada</taxon>
        <taxon>Parabasalia</taxon>
        <taxon>Tritrichomonadida</taxon>
        <taxon>Tritrichomonadidae</taxon>
        <taxon>Tritrichomonas</taxon>
    </lineage>
</organism>
<name>A0ABR2H943_9EUKA</name>